<dbReference type="Proteomes" id="UP001162907">
    <property type="component" value="Chromosome"/>
</dbReference>
<dbReference type="PROSITE" id="PS51450">
    <property type="entry name" value="LRR"/>
    <property type="match status" value="1"/>
</dbReference>
<proteinExistence type="inferred from homology"/>
<dbReference type="Gene3D" id="1.20.58.360">
    <property type="entry name" value="Shigella T3SS effector IpaH defines"/>
    <property type="match status" value="1"/>
</dbReference>
<keyword evidence="3" id="KW-0433">Leucine-rich repeat</keyword>
<dbReference type="PANTHER" id="PTHR48051:SF1">
    <property type="entry name" value="RAS SUPPRESSOR PROTEIN 1"/>
    <property type="match status" value="1"/>
</dbReference>
<reference evidence="8 9" key="1">
    <citation type="journal article" date="2022" name="Int. J. Syst. Evol. Microbiol.">
        <title>Pseudomonas fitomaticsae sp. nov., isolated at Marimurtra Botanical Garden in Blanes, Catalonia, Spain.</title>
        <authorList>
            <person name="Atanasov K.E."/>
            <person name="Galbis D.M."/>
            <person name="Cornado D."/>
            <person name="Serpico A."/>
            <person name="Sanchez G."/>
            <person name="Bosch M."/>
            <person name="Ferrer A."/>
            <person name="Altabella T."/>
        </authorList>
    </citation>
    <scope>NUCLEOTIDE SEQUENCE [LARGE SCALE GENOMIC DNA]</scope>
    <source>
        <strain evidence="8 9">FIT81</strain>
    </source>
</reference>
<evidence type="ECO:0000256" key="5">
    <source>
        <dbReference type="ARBA" id="ARBA00023026"/>
    </source>
</evidence>
<accession>A0ABY3PVD5</accession>
<dbReference type="Pfam" id="PF20178">
    <property type="entry name" value="ToxA_N"/>
    <property type="match status" value="1"/>
</dbReference>
<keyword evidence="6" id="KW-1035">Host cytoplasm</keyword>
<dbReference type="Pfam" id="PF12799">
    <property type="entry name" value="LRR_4"/>
    <property type="match status" value="2"/>
</dbReference>
<dbReference type="Gene3D" id="3.80.10.10">
    <property type="entry name" value="Ribonuclease Inhibitor"/>
    <property type="match status" value="1"/>
</dbReference>
<evidence type="ECO:0000256" key="6">
    <source>
        <dbReference type="PROSITE-ProRule" id="PRU01398"/>
    </source>
</evidence>
<sequence length="1627" mass="181794">MDVKKSNSNTPVMTPAQQGVFFDLYKKQIPNWLLESSETARNDLYESFKKSFKSRQAAREQLRALKSPQSFCTPLLAKAMAEKLGEPFEVEGAIFQHVRSASSLLGLYRKLVLPINRDLLTAACENFELSETLASTYHESSLLYIPERITGRNNKVLSIQPHEFARLCRYLDLGKQYQKHIEGFFGGDSQIASLQESAIAYSRDQFDVERHIAYMRGHISSDVHQMLGSVRNSNPAIKLGKNTLGYQSLEMLGVQLKGPMFIGPVSEHADDDYRCVIYMPGDPDHPLKEYPSFQKFELELSGRLRNSQFRSFFMRFIPMKDRSVFLTGLDVRLLKARPNQFPFSATFLPLTGVDLQGDARDNLFLAMFQHRAEQVRADTRLLAVPTDDEDEKTRLARQDSYKAIGLNTLLFFASFVPVLGEVICAVAGIQLLGQIYEGIDSWAHGDQEHATDCLFDTLENLVLMAGFAAGGLAVGKAYKVVRSSSFIQGLRRVQVGPMSYRLWNPDMKAYRQRESLPRSFAADAQGLVWRADNRYLPLGPDAYAVRPVTGTSLWEVHDPHLPGRYSPLLETNGAGAWRHDSELPHEWSSLTLFRRLGFREERISDIRALQVIAASGVSQAAMRKLFVQRSKPMAMLTDSVRRFRADSDVSEFMAQIDTPASASLADADLQLYSLTSAGRWPRDMGILVKDITGNEVARYGADKTERQVSISEDALRNGQFYTPLLAALNDSERTHLLGSATVESKNQIALLGKHIAGLAPRMRMAMLERLFRRTDVCELSAGETIIKAFPGLSASVADELVQHADAREWAQLGSDTVPLRLAEEARRYQQVQRLNRAYEGLYLDAASGRDADMLVLDTLRHLPGWPDDVFVEILDWGVYADQRAVIGPSDAPHKVLVEAYAERYQVQDPGNNNVSSHPARTRANFFQALWESLPTHSRKAIGVDAQVDGTGLRQKITALALQRREAFARVLEITPVRSSYRSPMGLADPRIEQVTVEQSAPSSHSPGISPAPTLVRRAQELYPSQSTAQIKRFVTSLGTDEVLAIRSLERLHEQYRTMVETLERWTHRNTYYQDEEGPRLKVPVHSKARAMQAILRAWRKETRDASHSGHPTYSLTLDPVPLGEMPTLIGDFAHITALEMSGVGASAGLNRFLHNFPGLRVLNLSGNGLTRIPLAIGDMPGLTGLDLSNNRIRLTGQTIVELASKQHLRTLDMGFNPLLGRTPDIRALRNLRHLNLRNTGISEWPATDALAHLETLDLRNNQIVDIPPSVFNSRAVLNRGTAIDGNPLSTESLQAIAAYQQSQGISLGVITTEYACAARLAGGREGTAWLNGLPTVEVERAKQVLLSLSADPDSRDFFEVLMQLRETSDFARTREQLGQRVWNVLEAACEDDSLRRALFRMARAGWLSAPNVAGLFSDLEVRVLCYRAAAAARTGTQTLEGDLVRLLRGLFRLQQVEKQALIDSARRSRAGTFTQRQALDISLVYRVRLAQRLALPAQPTELNMPLDVEVTDAQIDHAYLEVVRAEQTTQLSEWVNSQEFWNEYLLTTRQDAFTGVFDRSAQAFARLEAQVGLSREAASQQMTTILDNFRNESLELRKQLTIAALARHPGLSLPVTPESNELVKTQG</sequence>
<dbReference type="EC" id="2.3.2.27" evidence="2"/>
<dbReference type="InterPro" id="IPR025875">
    <property type="entry name" value="Leu-rich_rpt_4"/>
</dbReference>
<feature type="domain" description="NEL" evidence="7">
    <location>
        <begin position="1321"/>
        <end position="1620"/>
    </location>
</feature>
<dbReference type="PROSITE" id="PS52053">
    <property type="entry name" value="NEL"/>
    <property type="match status" value="1"/>
</dbReference>
<dbReference type="InterPro" id="IPR029487">
    <property type="entry name" value="NEL_dom"/>
</dbReference>
<keyword evidence="4" id="KW-0677">Repeat</keyword>
<comment type="similarity">
    <text evidence="6">Belongs to the LRR-containing bacterial E3 ligase family.</text>
</comment>
<organism evidence="8 9">
    <name type="scientific">Pseudomonas fitomaticsae</name>
    <dbReference type="NCBI Taxonomy" id="2837969"/>
    <lineage>
        <taxon>Bacteria</taxon>
        <taxon>Pseudomonadati</taxon>
        <taxon>Pseudomonadota</taxon>
        <taxon>Gammaproteobacteria</taxon>
        <taxon>Pseudomonadales</taxon>
        <taxon>Pseudomonadaceae</taxon>
        <taxon>Pseudomonas</taxon>
    </lineage>
</organism>
<keyword evidence="5" id="KW-0843">Virulence</keyword>
<dbReference type="InterPro" id="IPR003591">
    <property type="entry name" value="Leu-rich_rpt_typical-subtyp"/>
</dbReference>
<dbReference type="SUPFAM" id="SSF52058">
    <property type="entry name" value="L domain-like"/>
    <property type="match status" value="1"/>
</dbReference>
<evidence type="ECO:0000259" key="7">
    <source>
        <dbReference type="PROSITE" id="PS52053"/>
    </source>
</evidence>
<dbReference type="InterPro" id="IPR050216">
    <property type="entry name" value="LRR_domain-containing"/>
</dbReference>
<comment type="caution">
    <text evidence="6">Lacks conserved residue(s) required for the propagation of feature annotation.</text>
</comment>
<dbReference type="SMART" id="SM00369">
    <property type="entry name" value="LRR_TYP"/>
    <property type="match status" value="3"/>
</dbReference>
<dbReference type="EMBL" id="CP075567">
    <property type="protein sequence ID" value="UFP97629.1"/>
    <property type="molecule type" value="Genomic_DNA"/>
</dbReference>
<evidence type="ECO:0000256" key="3">
    <source>
        <dbReference type="ARBA" id="ARBA00022614"/>
    </source>
</evidence>
<protein>
    <recommendedName>
        <fullName evidence="2">RING-type E3 ubiquitin transferase</fullName>
        <ecNumber evidence="2">2.3.2.27</ecNumber>
    </recommendedName>
</protein>
<dbReference type="PANTHER" id="PTHR48051">
    <property type="match status" value="1"/>
</dbReference>
<dbReference type="Pfam" id="PF14496">
    <property type="entry name" value="NEL"/>
    <property type="match status" value="1"/>
</dbReference>
<evidence type="ECO:0000256" key="1">
    <source>
        <dbReference type="ARBA" id="ARBA00000900"/>
    </source>
</evidence>
<comment type="catalytic activity">
    <reaction evidence="1">
        <text>S-ubiquitinyl-[E2 ubiquitin-conjugating enzyme]-L-cysteine + [acceptor protein]-L-lysine = [E2 ubiquitin-conjugating enzyme]-L-cysteine + N(6)-ubiquitinyl-[acceptor protein]-L-lysine.</text>
        <dbReference type="EC" id="2.3.2.27"/>
    </reaction>
</comment>
<evidence type="ECO:0000313" key="8">
    <source>
        <dbReference type="EMBL" id="UFP97629.1"/>
    </source>
</evidence>
<dbReference type="InterPro" id="IPR032675">
    <property type="entry name" value="LRR_dom_sf"/>
</dbReference>
<evidence type="ECO:0000256" key="4">
    <source>
        <dbReference type="ARBA" id="ARBA00022737"/>
    </source>
</evidence>
<gene>
    <name evidence="8" type="ORF">KJY40_16300</name>
</gene>
<dbReference type="InterPro" id="IPR001611">
    <property type="entry name" value="Leu-rich_rpt"/>
</dbReference>
<keyword evidence="6" id="KW-0964">Secreted</keyword>
<evidence type="ECO:0000313" key="9">
    <source>
        <dbReference type="Proteomes" id="UP001162907"/>
    </source>
</evidence>
<keyword evidence="6" id="KW-0833">Ubl conjugation pathway</keyword>
<dbReference type="InterPro" id="IPR046673">
    <property type="entry name" value="ToxA_N"/>
</dbReference>
<keyword evidence="9" id="KW-1185">Reference proteome</keyword>
<evidence type="ECO:0000256" key="2">
    <source>
        <dbReference type="ARBA" id="ARBA00012483"/>
    </source>
</evidence>
<dbReference type="RefSeq" id="WP_230731179.1">
    <property type="nucleotide sequence ID" value="NZ_CP075567.1"/>
</dbReference>
<name>A0ABY3PVD5_9PSED</name>